<protein>
    <submittedName>
        <fullName evidence="2">Uncharacterized protein</fullName>
    </submittedName>
</protein>
<accession>A0A9P7QKT1</accession>
<dbReference type="Pfam" id="PF03153">
    <property type="entry name" value="TFIIA"/>
    <property type="match status" value="1"/>
</dbReference>
<proteinExistence type="predicted"/>
<sequence>MSNQAVGAVYQIIIDEVINTSRVDFEESGVEEHVLEELRQTRGFDAASAVLPSMGSNRLRRRGRPEMRREAGGGEGK</sequence>
<dbReference type="InterPro" id="IPR004855">
    <property type="entry name" value="TFIIA_asu/bsu"/>
</dbReference>
<gene>
    <name evidence="2" type="ORF">E4U09_000899</name>
</gene>
<dbReference type="Gene3D" id="1.10.287.100">
    <property type="match status" value="1"/>
</dbReference>
<dbReference type="Proteomes" id="UP000707071">
    <property type="component" value="Unassembled WGS sequence"/>
</dbReference>
<evidence type="ECO:0000313" key="3">
    <source>
        <dbReference type="Proteomes" id="UP000707071"/>
    </source>
</evidence>
<feature type="compositionally biased region" description="Basic and acidic residues" evidence="1">
    <location>
        <begin position="64"/>
        <end position="77"/>
    </location>
</feature>
<dbReference type="GO" id="GO:0006367">
    <property type="term" value="P:transcription initiation at RNA polymerase II promoter"/>
    <property type="evidence" value="ECO:0007669"/>
    <property type="project" value="InterPro"/>
</dbReference>
<name>A0A9P7QKT1_9HYPO</name>
<organism evidence="2 3">
    <name type="scientific">Claviceps aff. purpurea</name>
    <dbReference type="NCBI Taxonomy" id="1967640"/>
    <lineage>
        <taxon>Eukaryota</taxon>
        <taxon>Fungi</taxon>
        <taxon>Dikarya</taxon>
        <taxon>Ascomycota</taxon>
        <taxon>Pezizomycotina</taxon>
        <taxon>Sordariomycetes</taxon>
        <taxon>Hypocreomycetidae</taxon>
        <taxon>Hypocreales</taxon>
        <taxon>Clavicipitaceae</taxon>
        <taxon>Claviceps</taxon>
    </lineage>
</organism>
<comment type="caution">
    <text evidence="2">The sequence shown here is derived from an EMBL/GenBank/DDBJ whole genome shotgun (WGS) entry which is preliminary data.</text>
</comment>
<feature type="region of interest" description="Disordered" evidence="1">
    <location>
        <begin position="49"/>
        <end position="77"/>
    </location>
</feature>
<keyword evidence="3" id="KW-1185">Reference proteome</keyword>
<reference evidence="2 3" key="1">
    <citation type="journal article" date="2020" name="bioRxiv">
        <title>Whole genome comparisons of ergot fungi reveals the divergence and evolution of species within the genus Claviceps are the result of varying mechanisms driving genome evolution and host range expansion.</title>
        <authorList>
            <person name="Wyka S.A."/>
            <person name="Mondo S.J."/>
            <person name="Liu M."/>
            <person name="Dettman J."/>
            <person name="Nalam V."/>
            <person name="Broders K.D."/>
        </authorList>
    </citation>
    <scope>NUCLEOTIDE SEQUENCE [LARGE SCALE GENOMIC DNA]</scope>
    <source>
        <strain evidence="2 3">Clav52</strain>
    </source>
</reference>
<dbReference type="GO" id="GO:0005672">
    <property type="term" value="C:transcription factor TFIIA complex"/>
    <property type="evidence" value="ECO:0007669"/>
    <property type="project" value="InterPro"/>
</dbReference>
<dbReference type="SUPFAM" id="SSF47396">
    <property type="entry name" value="Transcription factor IIA (TFIIA), alpha-helical domain"/>
    <property type="match status" value="1"/>
</dbReference>
<dbReference type="EMBL" id="SRRH01000129">
    <property type="protein sequence ID" value="KAG6298323.1"/>
    <property type="molecule type" value="Genomic_DNA"/>
</dbReference>
<evidence type="ECO:0000256" key="1">
    <source>
        <dbReference type="SAM" id="MobiDB-lite"/>
    </source>
</evidence>
<dbReference type="AlphaFoldDB" id="A0A9P7QKT1"/>
<evidence type="ECO:0000313" key="2">
    <source>
        <dbReference type="EMBL" id="KAG6298323.1"/>
    </source>
</evidence>